<feature type="region of interest" description="Disordered" evidence="1">
    <location>
        <begin position="1"/>
        <end position="50"/>
    </location>
</feature>
<evidence type="ECO:0000313" key="3">
    <source>
        <dbReference type="Proteomes" id="UP000285326"/>
    </source>
</evidence>
<gene>
    <name evidence="2" type="ORF">GcM1_212022</name>
</gene>
<reference evidence="2 3" key="1">
    <citation type="journal article" date="2018" name="BMC Genomics">
        <title>Comparative genome analyses reveal sequence features reflecting distinct modes of host-adaptation between dicot and monocot powdery mildew.</title>
        <authorList>
            <person name="Wu Y."/>
            <person name="Ma X."/>
            <person name="Pan Z."/>
            <person name="Kale S.D."/>
            <person name="Song Y."/>
            <person name="King H."/>
            <person name="Zhang Q."/>
            <person name="Presley C."/>
            <person name="Deng X."/>
            <person name="Wei C.I."/>
            <person name="Xiao S."/>
        </authorList>
    </citation>
    <scope>NUCLEOTIDE SEQUENCE [LARGE SCALE GENOMIC DNA]</scope>
    <source>
        <strain evidence="2">UMSG1</strain>
    </source>
</reference>
<accession>A0A420IUS4</accession>
<organism evidence="2 3">
    <name type="scientific">Golovinomyces cichoracearum</name>
    <dbReference type="NCBI Taxonomy" id="62708"/>
    <lineage>
        <taxon>Eukaryota</taxon>
        <taxon>Fungi</taxon>
        <taxon>Dikarya</taxon>
        <taxon>Ascomycota</taxon>
        <taxon>Pezizomycotina</taxon>
        <taxon>Leotiomycetes</taxon>
        <taxon>Erysiphales</taxon>
        <taxon>Erysiphaceae</taxon>
        <taxon>Golovinomyces</taxon>
    </lineage>
</organism>
<dbReference type="AlphaFoldDB" id="A0A420IUS4"/>
<proteinExistence type="predicted"/>
<evidence type="ECO:0000313" key="2">
    <source>
        <dbReference type="EMBL" id="RKF78293.1"/>
    </source>
</evidence>
<name>A0A420IUS4_9PEZI</name>
<feature type="compositionally biased region" description="Low complexity" evidence="1">
    <location>
        <begin position="20"/>
        <end position="49"/>
    </location>
</feature>
<protein>
    <submittedName>
        <fullName evidence="2">Uncharacterized protein</fullName>
    </submittedName>
</protein>
<comment type="caution">
    <text evidence="2">The sequence shown here is derived from an EMBL/GenBank/DDBJ whole genome shotgun (WGS) entry which is preliminary data.</text>
</comment>
<evidence type="ECO:0000256" key="1">
    <source>
        <dbReference type="SAM" id="MobiDB-lite"/>
    </source>
</evidence>
<dbReference type="Proteomes" id="UP000285326">
    <property type="component" value="Unassembled WGS sequence"/>
</dbReference>
<sequence length="66" mass="6689">MICDSNEALTSSRSLFCPDASTGSSTAVSSTSPADRSSPSSSNGPSTTPAEILSDIFALDCDRKTG</sequence>
<dbReference type="EMBL" id="MCBS01021271">
    <property type="protein sequence ID" value="RKF78293.1"/>
    <property type="molecule type" value="Genomic_DNA"/>
</dbReference>